<keyword evidence="1" id="KW-0167">Capsid protein</keyword>
<dbReference type="Pfam" id="PF10612">
    <property type="entry name" value="Spore-coat_CotZ"/>
    <property type="match status" value="1"/>
</dbReference>
<dbReference type="EMBL" id="JBHTKL010000001">
    <property type="protein sequence ID" value="MFD1017883.1"/>
    <property type="molecule type" value="Genomic_DNA"/>
</dbReference>
<organism evidence="1 2">
    <name type="scientific">Thalassobacillus hwangdonensis</name>
    <dbReference type="NCBI Taxonomy" id="546108"/>
    <lineage>
        <taxon>Bacteria</taxon>
        <taxon>Bacillati</taxon>
        <taxon>Bacillota</taxon>
        <taxon>Bacilli</taxon>
        <taxon>Bacillales</taxon>
        <taxon>Bacillaceae</taxon>
        <taxon>Thalassobacillus</taxon>
    </lineage>
</organism>
<dbReference type="RefSeq" id="WP_386055970.1">
    <property type="nucleotide sequence ID" value="NZ_JBHTKL010000001.1"/>
</dbReference>
<keyword evidence="2" id="KW-1185">Reference proteome</keyword>
<keyword evidence="1" id="KW-0946">Virion</keyword>
<comment type="caution">
    <text evidence="1">The sequence shown here is derived from an EMBL/GenBank/DDBJ whole genome shotgun (WGS) entry which is preliminary data.</text>
</comment>
<dbReference type="Proteomes" id="UP001596990">
    <property type="component" value="Unassembled WGS sequence"/>
</dbReference>
<sequence>MSCGKHYDTENCVCDILREIADAQDDVVSSDCHTSCEQSINDLLGDTVANNKDTVPVLLYCKGNCKPFEGFGAKKGAINDIMGSFYFRVKHVDKDCCATLELLRDPNDNDKDPDSPVKQFTGNLKRTGICISVDLDCFCHVTCLPAIDATTMA</sequence>
<name>A0ABW3KYC7_9BACI</name>
<evidence type="ECO:0000313" key="2">
    <source>
        <dbReference type="Proteomes" id="UP001596990"/>
    </source>
</evidence>
<reference evidence="2" key="1">
    <citation type="journal article" date="2019" name="Int. J. Syst. Evol. Microbiol.">
        <title>The Global Catalogue of Microorganisms (GCM) 10K type strain sequencing project: providing services to taxonomists for standard genome sequencing and annotation.</title>
        <authorList>
            <consortium name="The Broad Institute Genomics Platform"/>
            <consortium name="The Broad Institute Genome Sequencing Center for Infectious Disease"/>
            <person name="Wu L."/>
            <person name="Ma J."/>
        </authorList>
    </citation>
    <scope>NUCLEOTIDE SEQUENCE [LARGE SCALE GENOMIC DNA]</scope>
    <source>
        <strain evidence="2">CCUG 56607</strain>
    </source>
</reference>
<accession>A0ABW3KYC7</accession>
<proteinExistence type="predicted"/>
<gene>
    <name evidence="1" type="ORF">ACFQ2J_01615</name>
</gene>
<protein>
    <submittedName>
        <fullName evidence="1">CotY/CotZ family spore coat protein</fullName>
    </submittedName>
</protein>
<evidence type="ECO:0000313" key="1">
    <source>
        <dbReference type="EMBL" id="MFD1017883.1"/>
    </source>
</evidence>
<dbReference type="InterPro" id="IPR019593">
    <property type="entry name" value="Spore_coat_protein_Z/Y"/>
</dbReference>